<feature type="compositionally biased region" description="Basic and acidic residues" evidence="1">
    <location>
        <begin position="44"/>
        <end position="63"/>
    </location>
</feature>
<evidence type="ECO:0000313" key="3">
    <source>
        <dbReference type="Proteomes" id="UP000515312"/>
    </source>
</evidence>
<name>A0A7G8BQQ8_9BACT</name>
<gene>
    <name evidence="2" type="ORF">H7849_08985</name>
</gene>
<dbReference type="AlphaFoldDB" id="A0A7G8BQQ8"/>
<dbReference type="InterPro" id="IPR018721">
    <property type="entry name" value="DUF2252"/>
</dbReference>
<protein>
    <submittedName>
        <fullName evidence="2">DUF2252 family protein</fullName>
    </submittedName>
</protein>
<organism evidence="2 3">
    <name type="scientific">Alloacidobacterium dinghuense</name>
    <dbReference type="NCBI Taxonomy" id="2763107"/>
    <lineage>
        <taxon>Bacteria</taxon>
        <taxon>Pseudomonadati</taxon>
        <taxon>Acidobacteriota</taxon>
        <taxon>Terriglobia</taxon>
        <taxon>Terriglobales</taxon>
        <taxon>Acidobacteriaceae</taxon>
        <taxon>Alloacidobacterium</taxon>
    </lineage>
</organism>
<dbReference type="EMBL" id="CP060394">
    <property type="protein sequence ID" value="QNI34878.1"/>
    <property type="molecule type" value="Genomic_DNA"/>
</dbReference>
<reference evidence="2 3" key="1">
    <citation type="submission" date="2020-08" db="EMBL/GenBank/DDBJ databases">
        <title>Edaphobacter telluris sp. nov. and Acidobacterium dinghuensis sp. nov., two acidobacteria isolated from forest soil.</title>
        <authorList>
            <person name="Fu J."/>
            <person name="Qiu L."/>
        </authorList>
    </citation>
    <scope>NUCLEOTIDE SEQUENCE [LARGE SCALE GENOMIC DNA]</scope>
    <source>
        <strain evidence="2">4Y35</strain>
    </source>
</reference>
<accession>A0A7G8BQQ8</accession>
<dbReference type="Proteomes" id="UP000515312">
    <property type="component" value="Chromosome"/>
</dbReference>
<dbReference type="Pfam" id="PF10009">
    <property type="entry name" value="DUF2252"/>
    <property type="match status" value="1"/>
</dbReference>
<sequence>MGHRPTHTFVAGLRNSRSSTAHLRCSAQDDNFLIAGPDTSLSPRYEEREDQRHEDEESRQVERHSRHVPAAARANDKGKAEGNNFGFFGTPQRDLVFDLNDFDETVVGPWD</sequence>
<evidence type="ECO:0000256" key="1">
    <source>
        <dbReference type="SAM" id="MobiDB-lite"/>
    </source>
</evidence>
<dbReference type="KEGG" id="adin:H7849_08985"/>
<keyword evidence="3" id="KW-1185">Reference proteome</keyword>
<evidence type="ECO:0000313" key="2">
    <source>
        <dbReference type="EMBL" id="QNI34878.1"/>
    </source>
</evidence>
<proteinExistence type="predicted"/>
<feature type="region of interest" description="Disordered" evidence="1">
    <location>
        <begin position="32"/>
        <end position="85"/>
    </location>
</feature>